<dbReference type="Pfam" id="PF00078">
    <property type="entry name" value="RVT_1"/>
    <property type="match status" value="1"/>
</dbReference>
<gene>
    <name evidence="2" type="ORF">PV328_002611</name>
</gene>
<dbReference type="EMBL" id="JAQQBS010001422">
    <property type="protein sequence ID" value="KAK0163926.1"/>
    <property type="molecule type" value="Genomic_DNA"/>
</dbReference>
<reference evidence="2" key="2">
    <citation type="submission" date="2023-03" db="EMBL/GenBank/DDBJ databases">
        <authorList>
            <person name="Inwood S.N."/>
            <person name="Skelly J.G."/>
            <person name="Guhlin J."/>
            <person name="Harrop T.W.R."/>
            <person name="Goldson S.G."/>
            <person name="Dearden P.K."/>
        </authorList>
    </citation>
    <scope>NUCLEOTIDE SEQUENCE</scope>
    <source>
        <strain evidence="2">Irish</strain>
        <tissue evidence="2">Whole body</tissue>
    </source>
</reference>
<sequence length="113" mass="12547">MAQSVEHQTLWDGNETSDTTLYIKEGLQQGTATSPILFNIFNADTINLFELNNNNDTYSIAFADDLIVYVADHVYDTERMAAVNGSTVKNNESNIISIFSHFRLPIGGQGIDE</sequence>
<dbReference type="AlphaFoldDB" id="A0AA39F6N2"/>
<protein>
    <recommendedName>
        <fullName evidence="1">Reverse transcriptase domain-containing protein</fullName>
    </recommendedName>
</protein>
<keyword evidence="3" id="KW-1185">Reference proteome</keyword>
<accession>A0AA39F6N2</accession>
<name>A0AA39F6N2_9HYME</name>
<comment type="caution">
    <text evidence="2">The sequence shown here is derived from an EMBL/GenBank/DDBJ whole genome shotgun (WGS) entry which is preliminary data.</text>
</comment>
<evidence type="ECO:0000259" key="1">
    <source>
        <dbReference type="PROSITE" id="PS50878"/>
    </source>
</evidence>
<feature type="domain" description="Reverse transcriptase" evidence="1">
    <location>
        <begin position="1"/>
        <end position="113"/>
    </location>
</feature>
<proteinExistence type="predicted"/>
<reference evidence="2" key="1">
    <citation type="journal article" date="2023" name="bioRxiv">
        <title>Scaffold-level genome assemblies of two parasitoid biocontrol wasps reveal the parthenogenesis mechanism and an associated novel virus.</title>
        <authorList>
            <person name="Inwood S."/>
            <person name="Skelly J."/>
            <person name="Guhlin J."/>
            <person name="Harrop T."/>
            <person name="Goldson S."/>
            <person name="Dearden P."/>
        </authorList>
    </citation>
    <scope>NUCLEOTIDE SEQUENCE</scope>
    <source>
        <strain evidence="2">Irish</strain>
        <tissue evidence="2">Whole body</tissue>
    </source>
</reference>
<dbReference type="PROSITE" id="PS50878">
    <property type="entry name" value="RT_POL"/>
    <property type="match status" value="1"/>
</dbReference>
<dbReference type="InterPro" id="IPR000477">
    <property type="entry name" value="RT_dom"/>
</dbReference>
<evidence type="ECO:0000313" key="2">
    <source>
        <dbReference type="EMBL" id="KAK0163926.1"/>
    </source>
</evidence>
<dbReference type="Proteomes" id="UP001168990">
    <property type="component" value="Unassembled WGS sequence"/>
</dbReference>
<evidence type="ECO:0000313" key="3">
    <source>
        <dbReference type="Proteomes" id="UP001168990"/>
    </source>
</evidence>
<organism evidence="2 3">
    <name type="scientific">Microctonus aethiopoides</name>
    <dbReference type="NCBI Taxonomy" id="144406"/>
    <lineage>
        <taxon>Eukaryota</taxon>
        <taxon>Metazoa</taxon>
        <taxon>Ecdysozoa</taxon>
        <taxon>Arthropoda</taxon>
        <taxon>Hexapoda</taxon>
        <taxon>Insecta</taxon>
        <taxon>Pterygota</taxon>
        <taxon>Neoptera</taxon>
        <taxon>Endopterygota</taxon>
        <taxon>Hymenoptera</taxon>
        <taxon>Apocrita</taxon>
        <taxon>Ichneumonoidea</taxon>
        <taxon>Braconidae</taxon>
        <taxon>Euphorinae</taxon>
        <taxon>Microctonus</taxon>
    </lineage>
</organism>